<evidence type="ECO:0000313" key="2">
    <source>
        <dbReference type="Proteomes" id="UP000004679"/>
    </source>
</evidence>
<name>C0N5X6_9GAMM</name>
<dbReference type="PANTHER" id="PTHR30432:SF1">
    <property type="entry name" value="DNA-BINDING TRANSCRIPTIONAL DUAL REGULATOR MODE"/>
    <property type="match status" value="1"/>
</dbReference>
<dbReference type="HOGENOM" id="CLU_125440_1_1_6"/>
<dbReference type="EMBL" id="GG657897">
    <property type="protein sequence ID" value="EEF79809.1"/>
    <property type="molecule type" value="Genomic_DNA"/>
</dbReference>
<protein>
    <submittedName>
        <fullName evidence="1">Transcriptional regulator, LysR family protein</fullName>
    </submittedName>
</protein>
<dbReference type="AlphaFoldDB" id="C0N5X6"/>
<dbReference type="Proteomes" id="UP000004679">
    <property type="component" value="Unassembled WGS sequence"/>
</dbReference>
<dbReference type="OrthoDB" id="9800709at2"/>
<evidence type="ECO:0000313" key="1">
    <source>
        <dbReference type="EMBL" id="EEF79809.1"/>
    </source>
</evidence>
<dbReference type="InterPro" id="IPR036388">
    <property type="entry name" value="WH-like_DNA-bd_sf"/>
</dbReference>
<dbReference type="Gene3D" id="1.10.10.10">
    <property type="entry name" value="Winged helix-like DNA-binding domain superfamily/Winged helix DNA-binding domain"/>
    <property type="match status" value="1"/>
</dbReference>
<sequence>MAKSVSIKIRFHNNDIVAIGPGKADLLEAIETHGSISAAGRAMGMSYKRSWDLVNAMNTSFKHPLVHTSKGGSHGGGATVTTFGQEILQHYRQLEQKVHASIEAEAAAITALLDR</sequence>
<proteinExistence type="predicted"/>
<organism evidence="1 2">
    <name type="scientific">Methylophaga thiooxydans DMS010</name>
    <dbReference type="NCBI Taxonomy" id="637616"/>
    <lineage>
        <taxon>Bacteria</taxon>
        <taxon>Pseudomonadati</taxon>
        <taxon>Pseudomonadota</taxon>
        <taxon>Gammaproteobacteria</taxon>
        <taxon>Thiotrichales</taxon>
        <taxon>Piscirickettsiaceae</taxon>
        <taxon>Methylophaga</taxon>
    </lineage>
</organism>
<dbReference type="InterPro" id="IPR036390">
    <property type="entry name" value="WH_DNA-bd_sf"/>
</dbReference>
<gene>
    <name evidence="1" type="ORF">MDMS009_1360</name>
</gene>
<dbReference type="SUPFAM" id="SSF46785">
    <property type="entry name" value="Winged helix' DNA-binding domain"/>
    <property type="match status" value="1"/>
</dbReference>
<dbReference type="PANTHER" id="PTHR30432">
    <property type="entry name" value="TRANSCRIPTIONAL REGULATOR MODE"/>
    <property type="match status" value="1"/>
</dbReference>
<reference evidence="1 2" key="1">
    <citation type="journal article" date="2011" name="J. Bacteriol.">
        <title>Draft genome sequence of the chemolithoheterotrophic, halophilic methylotroph Methylophaga thiooxydans DMS010.</title>
        <authorList>
            <person name="Boden R."/>
            <person name="Ferriera S."/>
            <person name="Johnson J."/>
            <person name="Kelly D.P."/>
            <person name="Murrell J.C."/>
            <person name="Schafer H."/>
        </authorList>
    </citation>
    <scope>NUCLEOTIDE SEQUENCE [LARGE SCALE GENOMIC DNA]</scope>
    <source>
        <strain evidence="1 2">DMS010</strain>
    </source>
</reference>
<keyword evidence="2" id="KW-1185">Reference proteome</keyword>
<accession>C0N5X6</accession>
<dbReference type="InterPro" id="IPR051815">
    <property type="entry name" value="Molybdate_resp_trans_reg"/>
</dbReference>